<keyword evidence="4" id="KW-0347">Helicase</keyword>
<dbReference type="AlphaFoldDB" id="A0A401UAI9"/>
<dbReference type="CDD" id="cd18808">
    <property type="entry name" value="SF1_C_Upf1"/>
    <property type="match status" value="1"/>
</dbReference>
<dbReference type="Pfam" id="PF13086">
    <property type="entry name" value="AAA_11"/>
    <property type="match status" value="1"/>
</dbReference>
<evidence type="ECO:0000313" key="8">
    <source>
        <dbReference type="EMBL" id="GCC51909.1"/>
    </source>
</evidence>
<protein>
    <submittedName>
        <fullName evidence="8">DUF4011 domain-containing protein</fullName>
    </submittedName>
</protein>
<evidence type="ECO:0000256" key="3">
    <source>
        <dbReference type="ARBA" id="ARBA00022801"/>
    </source>
</evidence>
<gene>
    <name evidence="8" type="ORF">SanaruYs_21380</name>
</gene>
<dbReference type="GO" id="GO:0043139">
    <property type="term" value="F:5'-3' DNA helicase activity"/>
    <property type="evidence" value="ECO:0007669"/>
    <property type="project" value="TreeGrafter"/>
</dbReference>
<dbReference type="InterPro" id="IPR047187">
    <property type="entry name" value="SF1_C_Upf1"/>
</dbReference>
<dbReference type="SUPFAM" id="SSF52540">
    <property type="entry name" value="P-loop containing nucleoside triphosphate hydrolases"/>
    <property type="match status" value="1"/>
</dbReference>
<dbReference type="InterPro" id="IPR027417">
    <property type="entry name" value="P-loop_NTPase"/>
</dbReference>
<keyword evidence="2" id="KW-0547">Nucleotide-binding</keyword>
<feature type="domain" description="DNA2/NAM7 helicase-like C-terminal" evidence="7">
    <location>
        <begin position="954"/>
        <end position="1129"/>
    </location>
</feature>
<dbReference type="GO" id="GO:0016787">
    <property type="term" value="F:hydrolase activity"/>
    <property type="evidence" value="ECO:0007669"/>
    <property type="project" value="UniProtKB-KW"/>
</dbReference>
<dbReference type="Gene3D" id="3.40.50.300">
    <property type="entry name" value="P-loop containing nucleotide triphosphate hydrolases"/>
    <property type="match status" value="3"/>
</dbReference>
<dbReference type="PANTHER" id="PTHR43788">
    <property type="entry name" value="DNA2/NAM7 HELICASE FAMILY MEMBER"/>
    <property type="match status" value="1"/>
</dbReference>
<feature type="domain" description="DNA2/NAM7 helicase helicase" evidence="6">
    <location>
        <begin position="236"/>
        <end position="326"/>
    </location>
</feature>
<evidence type="ECO:0000259" key="7">
    <source>
        <dbReference type="Pfam" id="PF13087"/>
    </source>
</evidence>
<evidence type="ECO:0000256" key="5">
    <source>
        <dbReference type="ARBA" id="ARBA00022840"/>
    </source>
</evidence>
<name>A0A401UAI9_9BACT</name>
<keyword evidence="5" id="KW-0067">ATP-binding</keyword>
<dbReference type="EMBL" id="BHXQ01000003">
    <property type="protein sequence ID" value="GCC51909.1"/>
    <property type="molecule type" value="Genomic_DNA"/>
</dbReference>
<keyword evidence="3" id="KW-0378">Hydrolase</keyword>
<evidence type="ECO:0000259" key="6">
    <source>
        <dbReference type="Pfam" id="PF13086"/>
    </source>
</evidence>
<sequence length="1270" mass="147800">MIAGKSIALGQVLDSRMESNNVMSERIKRLQRVDHFLFEERGSTDLHIGWPFVQGKFKDGTLVRCPLLFFPVSIAQVNNDWMLGLREDAGVTFNKSFLLAYAYFNQITLDEDLLDFSFEDWDSDSTVFRTQLYQLLKDKLELNFNTELFIDELVAFKEYKKSEFDEAHQQGALKLYSEAVLGIFPQAGSQLLPDYTALIKQGSYNNLEHLFTSKLNLEDNQRQVREENTFTPLAIDEWQEHAVQKLKLGNSIVIQGPPGTGKSQLISNVISDAIATGKKVLLVCQKRVALDVVHERLSQLGLKNFIGLVHDFRNDRKTIYTTIAAQVDAIQDFKNQNRGIDAIQVERSFNQLSRTIETLSDTLEEYRTALFHDEECGLSAKELYLTSSPKMESINVKQEYAFFDFKVLPAFATILKRYVRYANRFEDDTYAWKNRNSFAHLSFPYLKIIHDCIDELIEFKKQFEKESHATLGTVMKVETAETLLESVGMLDEMRRQLSSDDVYHFFNHMLAERDDDTSLLWLDNLRLRCMNCFDGDGVEHSLPSDQLAKFQAVLYKRMEARKRSFIRLLQWEWFSEDKFWLKRVMVANELDYNRKGFQRLEARLDNRLNLEHHLTALRAASWLKNTPTAIDSTLLLNWFESQKSAIRTKLLFNSVRELKSYANPSKISRYEFFQWMDQLKEMLQKIPVRRHQWEQHLSGSQVRNLLSDESQAALLKETLQHDFEDLVAFDALKNSLSVNEKAVIEKLWQAVEQWDVAKFEALLQNSLRLEWLNHLETKYPVLRLISTQQFADMEHELMEAVTEKQKLSKQLLIVRARERVYEHIEFNRLNNPITYRDLEHQVTKKKKIWPLRKVISTFHHELFDLMPCWMASPESVSAIFPLEEIFDLVIFDEASQCFAERGIPALARGKQVMVAGDAQQLQPSDLYQTRWDWESDLPDTEVASLLDLAGRYLPSIHLQGHYRSKSNDLIEFSNKHFYKGRLKMLPDFNDLANDEPAIEVVPVNGIWEQQTNLAEAEMVVERVLVLQKTKPEKSLAVITFNATQQQLIYDKLEKAFADEKITWPHHLLVKNIENVQGDERDIVIFSIAYAPDKKGIMHLQFGSLSQAGGENRLNVAITRARERIVIVTSIEPEMLQVDEVKNEGPRLLRKYLEYAGMVASRQQRIALEDAQTEHAREWYLSAKLHSEFVRTTPFPFSDMVVTHLDQRKALVLTDDEFYRNALSAKAAHVYQPLLLEKKGWRFIRLFSRNYWLDKNKVLFDLQKLANHKAS</sequence>
<dbReference type="Proteomes" id="UP000288227">
    <property type="component" value="Unassembled WGS sequence"/>
</dbReference>
<reference evidence="8 9" key="1">
    <citation type="submission" date="2018-11" db="EMBL/GenBank/DDBJ databases">
        <title>Chryseotalea sanarue gen. nov., sp., nov., a member of the family Cytophagaceae, isolated from a brackish lake in Hamamatsu Japan.</title>
        <authorList>
            <person name="Maejima Y."/>
            <person name="Iino T."/>
            <person name="Muraguchi Y."/>
            <person name="Fukuda K."/>
            <person name="Ohkuma M."/>
            <person name="Moriuchi R."/>
            <person name="Dohra H."/>
            <person name="Kimbara K."/>
            <person name="Shintani M."/>
        </authorList>
    </citation>
    <scope>NUCLEOTIDE SEQUENCE [LARGE SCALE GENOMIC DNA]</scope>
    <source>
        <strain evidence="8 9">Ys</strain>
    </source>
</reference>
<evidence type="ECO:0000256" key="4">
    <source>
        <dbReference type="ARBA" id="ARBA00022806"/>
    </source>
</evidence>
<dbReference type="GO" id="GO:0005524">
    <property type="term" value="F:ATP binding"/>
    <property type="evidence" value="ECO:0007669"/>
    <property type="project" value="UniProtKB-KW"/>
</dbReference>
<comment type="similarity">
    <text evidence="1">Belongs to the DNA2/NAM7 helicase family.</text>
</comment>
<keyword evidence="9" id="KW-1185">Reference proteome</keyword>
<dbReference type="PANTHER" id="PTHR43788:SF8">
    <property type="entry name" value="DNA-BINDING PROTEIN SMUBP-2"/>
    <property type="match status" value="1"/>
</dbReference>
<proteinExistence type="inferred from homology"/>
<evidence type="ECO:0000256" key="2">
    <source>
        <dbReference type="ARBA" id="ARBA00022741"/>
    </source>
</evidence>
<evidence type="ECO:0000313" key="9">
    <source>
        <dbReference type="Proteomes" id="UP000288227"/>
    </source>
</evidence>
<accession>A0A401UAI9</accession>
<dbReference type="InterPro" id="IPR050534">
    <property type="entry name" value="Coronavir_polyprotein_1ab"/>
</dbReference>
<dbReference type="Pfam" id="PF13195">
    <property type="entry name" value="DUF4011"/>
    <property type="match status" value="1"/>
</dbReference>
<organism evidence="8 9">
    <name type="scientific">Chryseotalea sanaruensis</name>
    <dbReference type="NCBI Taxonomy" id="2482724"/>
    <lineage>
        <taxon>Bacteria</taxon>
        <taxon>Pseudomonadati</taxon>
        <taxon>Bacteroidota</taxon>
        <taxon>Cytophagia</taxon>
        <taxon>Cytophagales</taxon>
        <taxon>Chryseotaleaceae</taxon>
        <taxon>Chryseotalea</taxon>
    </lineage>
</organism>
<evidence type="ECO:0000256" key="1">
    <source>
        <dbReference type="ARBA" id="ARBA00007913"/>
    </source>
</evidence>
<dbReference type="InterPro" id="IPR041677">
    <property type="entry name" value="DNA2/NAM7_AAA_11"/>
</dbReference>
<dbReference type="InterPro" id="IPR025103">
    <property type="entry name" value="DUF4011"/>
</dbReference>
<dbReference type="Pfam" id="PF13087">
    <property type="entry name" value="AAA_12"/>
    <property type="match status" value="1"/>
</dbReference>
<comment type="caution">
    <text evidence="8">The sequence shown here is derived from an EMBL/GenBank/DDBJ whole genome shotgun (WGS) entry which is preliminary data.</text>
</comment>
<dbReference type="InterPro" id="IPR041679">
    <property type="entry name" value="DNA2/NAM7-like_C"/>
</dbReference>